<dbReference type="CDD" id="cd00267">
    <property type="entry name" value="ABC_ATPase"/>
    <property type="match status" value="1"/>
</dbReference>
<dbReference type="Pfam" id="PF13304">
    <property type="entry name" value="AAA_21"/>
    <property type="match status" value="1"/>
</dbReference>
<keyword evidence="7" id="KW-0472">Membrane</keyword>
<reference evidence="9 10" key="1">
    <citation type="submission" date="2020-10" db="EMBL/GenBank/DDBJ databases">
        <title>Complete genome sequence of Paludibaculum fermentans P105T, a facultatively anaerobic acidobacterium capable of dissimilatory Fe(III) reduction.</title>
        <authorList>
            <person name="Dedysh S.N."/>
            <person name="Beletsky A.V."/>
            <person name="Kulichevskaya I.S."/>
            <person name="Mardanov A.V."/>
            <person name="Ravin N.V."/>
        </authorList>
    </citation>
    <scope>NUCLEOTIDE SEQUENCE [LARGE SCALE GENOMIC DNA]</scope>
    <source>
        <strain evidence="9 10">P105</strain>
    </source>
</reference>
<sequence length="198" mass="22536">MFLKILSHPVFVQLNFHMPIVVDLTHPLVLLTGENGCGKSTLLHSIYYALQGEQIEGYIYRFEKQVEAPKIFLFDAEQHNPRMHPELFEGNPQMQEFIQAASHGQVMLSMFRETFPALPEGTILLLDEPEMALSVSNQRRILKMLMELVQEKKFRIICATHSPTLIDAPETYVINLDNHINKNVASTDMGIQGSSTIQ</sequence>
<gene>
    <name evidence="9" type="ORF">IRI77_23875</name>
</gene>
<organism evidence="9 10">
    <name type="scientific">Paludibaculum fermentans</name>
    <dbReference type="NCBI Taxonomy" id="1473598"/>
    <lineage>
        <taxon>Bacteria</taxon>
        <taxon>Pseudomonadati</taxon>
        <taxon>Acidobacteriota</taxon>
        <taxon>Terriglobia</taxon>
        <taxon>Bryobacterales</taxon>
        <taxon>Bryobacteraceae</taxon>
        <taxon>Paludibaculum</taxon>
    </lineage>
</organism>
<dbReference type="Proteomes" id="UP000593892">
    <property type="component" value="Chromosome"/>
</dbReference>
<evidence type="ECO:0000313" key="9">
    <source>
        <dbReference type="EMBL" id="QOY85842.1"/>
    </source>
</evidence>
<dbReference type="GO" id="GO:0005524">
    <property type="term" value="F:ATP binding"/>
    <property type="evidence" value="ECO:0007669"/>
    <property type="project" value="InterPro"/>
</dbReference>
<evidence type="ECO:0000256" key="6">
    <source>
        <dbReference type="ARBA" id="ARBA00023065"/>
    </source>
</evidence>
<dbReference type="GO" id="GO:0016887">
    <property type="term" value="F:ATP hydrolysis activity"/>
    <property type="evidence" value="ECO:0007669"/>
    <property type="project" value="InterPro"/>
</dbReference>
<comment type="subcellular location">
    <subcellularLocation>
        <location evidence="1">Cell membrane</location>
        <topology evidence="1">Peripheral membrane protein</topology>
    </subcellularLocation>
</comment>
<keyword evidence="3" id="KW-1003">Cell membrane</keyword>
<dbReference type="InterPro" id="IPR003959">
    <property type="entry name" value="ATPase_AAA_core"/>
</dbReference>
<dbReference type="InterPro" id="IPR003593">
    <property type="entry name" value="AAA+_ATPase"/>
</dbReference>
<name>A0A7S7NLH8_PALFE</name>
<dbReference type="EMBL" id="CP063849">
    <property type="protein sequence ID" value="QOY85842.1"/>
    <property type="molecule type" value="Genomic_DNA"/>
</dbReference>
<feature type="domain" description="AAA+ ATPase" evidence="8">
    <location>
        <begin position="25"/>
        <end position="186"/>
    </location>
</feature>
<dbReference type="AlphaFoldDB" id="A0A7S7NLH8"/>
<dbReference type="GO" id="GO:0006302">
    <property type="term" value="P:double-strand break repair"/>
    <property type="evidence" value="ECO:0007669"/>
    <property type="project" value="InterPro"/>
</dbReference>
<dbReference type="SMART" id="SM00382">
    <property type="entry name" value="AAA"/>
    <property type="match status" value="1"/>
</dbReference>
<proteinExistence type="predicted"/>
<dbReference type="SUPFAM" id="SSF52540">
    <property type="entry name" value="P-loop containing nucleoside triphosphate hydrolases"/>
    <property type="match status" value="1"/>
</dbReference>
<dbReference type="KEGG" id="pfer:IRI77_23875"/>
<evidence type="ECO:0000256" key="4">
    <source>
        <dbReference type="ARBA" id="ARBA00022496"/>
    </source>
</evidence>
<accession>A0A7S7NLH8</accession>
<dbReference type="PANTHER" id="PTHR42771">
    <property type="entry name" value="IRON(3+)-HYDROXAMATE IMPORT ATP-BINDING PROTEIN FHUC"/>
    <property type="match status" value="1"/>
</dbReference>
<dbReference type="PANTHER" id="PTHR42771:SF2">
    <property type="entry name" value="IRON(3+)-HYDROXAMATE IMPORT ATP-BINDING PROTEIN FHUC"/>
    <property type="match status" value="1"/>
</dbReference>
<evidence type="ECO:0000259" key="8">
    <source>
        <dbReference type="SMART" id="SM00382"/>
    </source>
</evidence>
<protein>
    <submittedName>
        <fullName evidence="9">AAA family ATPase</fullName>
    </submittedName>
</protein>
<dbReference type="Pfam" id="PF13476">
    <property type="entry name" value="AAA_23"/>
    <property type="match status" value="1"/>
</dbReference>
<dbReference type="GO" id="GO:0006826">
    <property type="term" value="P:iron ion transport"/>
    <property type="evidence" value="ECO:0007669"/>
    <property type="project" value="UniProtKB-KW"/>
</dbReference>
<dbReference type="GO" id="GO:0005886">
    <property type="term" value="C:plasma membrane"/>
    <property type="evidence" value="ECO:0007669"/>
    <property type="project" value="UniProtKB-SubCell"/>
</dbReference>
<evidence type="ECO:0000256" key="5">
    <source>
        <dbReference type="ARBA" id="ARBA00023004"/>
    </source>
</evidence>
<keyword evidence="2" id="KW-0813">Transport</keyword>
<dbReference type="Gene3D" id="3.40.50.300">
    <property type="entry name" value="P-loop containing nucleotide triphosphate hydrolases"/>
    <property type="match status" value="2"/>
</dbReference>
<dbReference type="InterPro" id="IPR038729">
    <property type="entry name" value="Rad50/SbcC_AAA"/>
</dbReference>
<dbReference type="InterPro" id="IPR051535">
    <property type="entry name" value="Siderophore_ABC-ATPase"/>
</dbReference>
<dbReference type="InterPro" id="IPR027417">
    <property type="entry name" value="P-loop_NTPase"/>
</dbReference>
<keyword evidence="5" id="KW-0408">Iron</keyword>
<evidence type="ECO:0000256" key="1">
    <source>
        <dbReference type="ARBA" id="ARBA00004202"/>
    </source>
</evidence>
<keyword evidence="10" id="KW-1185">Reference proteome</keyword>
<evidence type="ECO:0000313" key="10">
    <source>
        <dbReference type="Proteomes" id="UP000593892"/>
    </source>
</evidence>
<dbReference type="RefSeq" id="WP_194447512.1">
    <property type="nucleotide sequence ID" value="NZ_CP063849.1"/>
</dbReference>
<evidence type="ECO:0000256" key="3">
    <source>
        <dbReference type="ARBA" id="ARBA00022475"/>
    </source>
</evidence>
<keyword evidence="4" id="KW-0410">Iron transport</keyword>
<keyword evidence="6" id="KW-0406">Ion transport</keyword>
<evidence type="ECO:0000256" key="7">
    <source>
        <dbReference type="ARBA" id="ARBA00023136"/>
    </source>
</evidence>
<evidence type="ECO:0000256" key="2">
    <source>
        <dbReference type="ARBA" id="ARBA00022448"/>
    </source>
</evidence>